<organism evidence="3">
    <name type="scientific">Anthurium amnicola</name>
    <dbReference type="NCBI Taxonomy" id="1678845"/>
    <lineage>
        <taxon>Eukaryota</taxon>
        <taxon>Viridiplantae</taxon>
        <taxon>Streptophyta</taxon>
        <taxon>Embryophyta</taxon>
        <taxon>Tracheophyta</taxon>
        <taxon>Spermatophyta</taxon>
        <taxon>Magnoliopsida</taxon>
        <taxon>Liliopsida</taxon>
        <taxon>Araceae</taxon>
        <taxon>Pothoideae</taxon>
        <taxon>Potheae</taxon>
        <taxon>Anthurium</taxon>
    </lineage>
</organism>
<dbReference type="EMBL" id="GDJX01007199">
    <property type="protein sequence ID" value="JAT60737.1"/>
    <property type="molecule type" value="Transcribed_RNA"/>
</dbReference>
<keyword evidence="3" id="KW-0808">Transferase</keyword>
<evidence type="ECO:0000256" key="2">
    <source>
        <dbReference type="ARBA" id="ARBA00022676"/>
    </source>
</evidence>
<dbReference type="PANTHER" id="PTHR48047">
    <property type="entry name" value="GLYCOSYLTRANSFERASE"/>
    <property type="match status" value="1"/>
</dbReference>
<dbReference type="GO" id="GO:0035251">
    <property type="term" value="F:UDP-glucosyltransferase activity"/>
    <property type="evidence" value="ECO:0007669"/>
    <property type="project" value="TreeGrafter"/>
</dbReference>
<reference evidence="3" key="1">
    <citation type="submission" date="2015-07" db="EMBL/GenBank/DDBJ databases">
        <title>Transcriptome Assembly of Anthurium amnicola.</title>
        <authorList>
            <person name="Suzuki J."/>
        </authorList>
    </citation>
    <scope>NUCLEOTIDE SEQUENCE</scope>
</reference>
<dbReference type="Gene3D" id="3.40.50.2000">
    <property type="entry name" value="Glycogen Phosphorylase B"/>
    <property type="match status" value="1"/>
</dbReference>
<protein>
    <submittedName>
        <fullName evidence="3">UDP-glucose flavonoid 3-O-glucosyltransferase 7</fullName>
    </submittedName>
</protein>
<name>A0A1D1Z1F8_9ARAE</name>
<sequence>SHTHSFPFLRFTHSTLWSTAMAPDSHKLRLFFFPLMTPGHMIPVVDMAKLLAGCGVECTIVTTPANVPLLRPAIDRSNPPIGVLLLPFPSSAVGLPDGCENLRSVPPGSLANFLEAVGMLREPFAGLLRDHLPDAVLTDVFIPWTADVARELGIPRLVFHGTCFFTLCASASVYRHAPADDLPDGAETFVVPGLPHRVEMWTTQLPAERSLPAVADVMKGIRDSEDISYGVVVNS</sequence>
<keyword evidence="2" id="KW-0328">Glycosyltransferase</keyword>
<evidence type="ECO:0000313" key="3">
    <source>
        <dbReference type="EMBL" id="JAT60737.1"/>
    </source>
</evidence>
<comment type="similarity">
    <text evidence="1">Belongs to the UDP-glycosyltransferase family.</text>
</comment>
<evidence type="ECO:0000256" key="1">
    <source>
        <dbReference type="ARBA" id="ARBA00009995"/>
    </source>
</evidence>
<feature type="non-terminal residue" evidence="3">
    <location>
        <position position="1"/>
    </location>
</feature>
<proteinExistence type="inferred from homology"/>
<feature type="non-terminal residue" evidence="3">
    <location>
        <position position="235"/>
    </location>
</feature>
<dbReference type="SUPFAM" id="SSF53756">
    <property type="entry name" value="UDP-Glycosyltransferase/glycogen phosphorylase"/>
    <property type="match status" value="1"/>
</dbReference>
<gene>
    <name evidence="3" type="primary">GT7_4</name>
    <name evidence="3" type="ORF">g.46945</name>
</gene>
<dbReference type="PANTHER" id="PTHR48047:SF45">
    <property type="entry name" value="SCOPOLETIN GLUCOSYLTRANSFERASE-LIKE"/>
    <property type="match status" value="1"/>
</dbReference>
<dbReference type="AlphaFoldDB" id="A0A1D1Z1F8"/>
<accession>A0A1D1Z1F8</accession>